<dbReference type="GO" id="GO:0048040">
    <property type="term" value="F:UDP-glucuronate decarboxylase activity"/>
    <property type="evidence" value="ECO:0007669"/>
    <property type="project" value="TreeGrafter"/>
</dbReference>
<organism evidence="6">
    <name type="scientific">marine sediment metagenome</name>
    <dbReference type="NCBI Taxonomy" id="412755"/>
    <lineage>
        <taxon>unclassified sequences</taxon>
        <taxon>metagenomes</taxon>
        <taxon>ecological metagenomes</taxon>
    </lineage>
</organism>
<keyword evidence="2" id="KW-0210">Decarboxylase</keyword>
<dbReference type="PANTHER" id="PTHR43078:SF6">
    <property type="entry name" value="UDP-GLUCURONIC ACID DECARBOXYLASE 1"/>
    <property type="match status" value="1"/>
</dbReference>
<protein>
    <recommendedName>
        <fullName evidence="5">NAD-dependent epimerase/dehydratase domain-containing protein</fullName>
    </recommendedName>
</protein>
<feature type="non-terminal residue" evidence="6">
    <location>
        <position position="1"/>
    </location>
</feature>
<dbReference type="Pfam" id="PF01370">
    <property type="entry name" value="Epimerase"/>
    <property type="match status" value="1"/>
</dbReference>
<sequence>SVLVTGGAGFIGSHLVDKLVAQGEEVTVIDDLSEGRTVNISHHLKSGSVRLVVGSILDRPLMLSLIASASVVYHLAAIVGVDKAYQESYKMLKTNIEGTQTVLETCKQFSVNVVLASSSEIYGKNLNVPVIETDDTVLGKTSIPRWGYAVTKLANEQLAWSFKNEIPIALLRYFNCYGPRLHPFGYYSFVISLFIKQALKGLPITVHGDGLQTRSFTYIDDTIDATIAASKISKTDTFNVCMPVQTKIADLAVLIKKLTGSKSPIVKQPRPKIFEPFEETRHRNGTIDKAKKQLGFNPEIDLETGVNRTIEWLEPRLYELEKEQAA</sequence>
<evidence type="ECO:0000256" key="1">
    <source>
        <dbReference type="ARBA" id="ARBA00001911"/>
    </source>
</evidence>
<proteinExistence type="predicted"/>
<dbReference type="GO" id="GO:0005737">
    <property type="term" value="C:cytoplasm"/>
    <property type="evidence" value="ECO:0007669"/>
    <property type="project" value="TreeGrafter"/>
</dbReference>
<dbReference type="Gene3D" id="3.40.50.720">
    <property type="entry name" value="NAD(P)-binding Rossmann-like Domain"/>
    <property type="match status" value="1"/>
</dbReference>
<dbReference type="EMBL" id="LAZR01007773">
    <property type="protein sequence ID" value="KKM83035.1"/>
    <property type="molecule type" value="Genomic_DNA"/>
</dbReference>
<dbReference type="GO" id="GO:0042732">
    <property type="term" value="P:D-xylose metabolic process"/>
    <property type="evidence" value="ECO:0007669"/>
    <property type="project" value="InterPro"/>
</dbReference>
<comment type="caution">
    <text evidence="6">The sequence shown here is derived from an EMBL/GenBank/DDBJ whole genome shotgun (WGS) entry which is preliminary data.</text>
</comment>
<dbReference type="GO" id="GO:0070403">
    <property type="term" value="F:NAD+ binding"/>
    <property type="evidence" value="ECO:0007669"/>
    <property type="project" value="InterPro"/>
</dbReference>
<comment type="cofactor">
    <cofactor evidence="1">
        <name>NAD(+)</name>
        <dbReference type="ChEBI" id="CHEBI:57540"/>
    </cofactor>
</comment>
<evidence type="ECO:0000259" key="5">
    <source>
        <dbReference type="Pfam" id="PF01370"/>
    </source>
</evidence>
<evidence type="ECO:0000256" key="4">
    <source>
        <dbReference type="ARBA" id="ARBA00023239"/>
    </source>
</evidence>
<reference evidence="6" key="1">
    <citation type="journal article" date="2015" name="Nature">
        <title>Complex archaea that bridge the gap between prokaryotes and eukaryotes.</title>
        <authorList>
            <person name="Spang A."/>
            <person name="Saw J.H."/>
            <person name="Jorgensen S.L."/>
            <person name="Zaremba-Niedzwiedzka K."/>
            <person name="Martijn J."/>
            <person name="Lind A.E."/>
            <person name="van Eijk R."/>
            <person name="Schleper C."/>
            <person name="Guy L."/>
            <person name="Ettema T.J."/>
        </authorList>
    </citation>
    <scope>NUCLEOTIDE SEQUENCE</scope>
</reference>
<feature type="domain" description="NAD-dependent epimerase/dehydratase" evidence="5">
    <location>
        <begin position="2"/>
        <end position="240"/>
    </location>
</feature>
<dbReference type="InterPro" id="IPR044516">
    <property type="entry name" value="UXS-like"/>
</dbReference>
<accession>A0A0F9N2M3</accession>
<gene>
    <name evidence="6" type="ORF">LCGC14_1313440</name>
</gene>
<evidence type="ECO:0000256" key="2">
    <source>
        <dbReference type="ARBA" id="ARBA00022793"/>
    </source>
</evidence>
<evidence type="ECO:0000313" key="6">
    <source>
        <dbReference type="EMBL" id="KKM83035.1"/>
    </source>
</evidence>
<dbReference type="PANTHER" id="PTHR43078">
    <property type="entry name" value="UDP-GLUCURONIC ACID DECARBOXYLASE-RELATED"/>
    <property type="match status" value="1"/>
</dbReference>
<name>A0A0F9N2M3_9ZZZZ</name>
<keyword evidence="4" id="KW-0456">Lyase</keyword>
<dbReference type="SUPFAM" id="SSF51735">
    <property type="entry name" value="NAD(P)-binding Rossmann-fold domains"/>
    <property type="match status" value="1"/>
</dbReference>
<evidence type="ECO:0000256" key="3">
    <source>
        <dbReference type="ARBA" id="ARBA00023027"/>
    </source>
</evidence>
<dbReference type="InterPro" id="IPR001509">
    <property type="entry name" value="Epimerase_deHydtase"/>
</dbReference>
<dbReference type="AlphaFoldDB" id="A0A0F9N2M3"/>
<dbReference type="InterPro" id="IPR036291">
    <property type="entry name" value="NAD(P)-bd_dom_sf"/>
</dbReference>
<keyword evidence="3" id="KW-0520">NAD</keyword>